<sequence>MSTASEPVAATGTTASTASPTLLVRGLAAAGIATVVNVVLLLVATAAGAAMAVAMGGSTMVVGIAPVIVATILPLAIGAVVAWLLARRWPRTTKVLAWVGLVLAVASTFQPLTAATEPTSGVTLAIMHLVAGGSFFAALMARRSR</sequence>
<dbReference type="InterPro" id="IPR045713">
    <property type="entry name" value="DUF6069"/>
</dbReference>
<keyword evidence="1" id="KW-0472">Membrane</keyword>
<keyword evidence="1" id="KW-1133">Transmembrane helix</keyword>
<dbReference type="Proteomes" id="UP000198822">
    <property type="component" value="Chromosome I"/>
</dbReference>
<keyword evidence="3" id="KW-1185">Reference proteome</keyword>
<protein>
    <submittedName>
        <fullName evidence="2">Uncharacterized protein</fullName>
    </submittedName>
</protein>
<reference evidence="3" key="1">
    <citation type="submission" date="2016-10" db="EMBL/GenBank/DDBJ databases">
        <authorList>
            <person name="Varghese N."/>
            <person name="Submissions S."/>
        </authorList>
    </citation>
    <scope>NUCLEOTIDE SEQUENCE [LARGE SCALE GENOMIC DNA]</scope>
    <source>
        <strain evidence="3">DSM 22002</strain>
    </source>
</reference>
<keyword evidence="1" id="KW-0812">Transmembrane</keyword>
<gene>
    <name evidence="2" type="ORF">SAMN04489720_1808</name>
</gene>
<evidence type="ECO:0000313" key="3">
    <source>
        <dbReference type="Proteomes" id="UP000198822"/>
    </source>
</evidence>
<accession>A0A1G8DX07</accession>
<organism evidence="2 3">
    <name type="scientific">Agrococcus jejuensis</name>
    <dbReference type="NCBI Taxonomy" id="399736"/>
    <lineage>
        <taxon>Bacteria</taxon>
        <taxon>Bacillati</taxon>
        <taxon>Actinomycetota</taxon>
        <taxon>Actinomycetes</taxon>
        <taxon>Micrococcales</taxon>
        <taxon>Microbacteriaceae</taxon>
        <taxon>Agrococcus</taxon>
    </lineage>
</organism>
<evidence type="ECO:0000313" key="2">
    <source>
        <dbReference type="EMBL" id="SDH62184.1"/>
    </source>
</evidence>
<feature type="transmembrane region" description="Helical" evidence="1">
    <location>
        <begin position="60"/>
        <end position="86"/>
    </location>
</feature>
<feature type="transmembrane region" description="Helical" evidence="1">
    <location>
        <begin position="121"/>
        <end position="141"/>
    </location>
</feature>
<proteinExistence type="predicted"/>
<dbReference type="RefSeq" id="WP_092504332.1">
    <property type="nucleotide sequence ID" value="NZ_LT629695.1"/>
</dbReference>
<feature type="transmembrane region" description="Helical" evidence="1">
    <location>
        <begin position="27"/>
        <end position="54"/>
    </location>
</feature>
<dbReference type="STRING" id="399736.SAMN04489720_1808"/>
<dbReference type="AlphaFoldDB" id="A0A1G8DX07"/>
<name>A0A1G8DX07_9MICO</name>
<dbReference type="Pfam" id="PF19545">
    <property type="entry name" value="DUF6069"/>
    <property type="match status" value="1"/>
</dbReference>
<dbReference type="EMBL" id="LT629695">
    <property type="protein sequence ID" value="SDH62184.1"/>
    <property type="molecule type" value="Genomic_DNA"/>
</dbReference>
<evidence type="ECO:0000256" key="1">
    <source>
        <dbReference type="SAM" id="Phobius"/>
    </source>
</evidence>
<feature type="transmembrane region" description="Helical" evidence="1">
    <location>
        <begin position="95"/>
        <end position="115"/>
    </location>
</feature>